<feature type="compositionally biased region" description="Polar residues" evidence="1">
    <location>
        <begin position="112"/>
        <end position="121"/>
    </location>
</feature>
<keyword evidence="3" id="KW-1185">Reference proteome</keyword>
<accession>A0A2A2K7H0</accession>
<dbReference type="EMBL" id="LIAE01009399">
    <property type="protein sequence ID" value="PAV69926.1"/>
    <property type="molecule type" value="Genomic_DNA"/>
</dbReference>
<protein>
    <submittedName>
        <fullName evidence="2">Uncharacterized protein</fullName>
    </submittedName>
</protein>
<organism evidence="2 3">
    <name type="scientific">Diploscapter pachys</name>
    <dbReference type="NCBI Taxonomy" id="2018661"/>
    <lineage>
        <taxon>Eukaryota</taxon>
        <taxon>Metazoa</taxon>
        <taxon>Ecdysozoa</taxon>
        <taxon>Nematoda</taxon>
        <taxon>Chromadorea</taxon>
        <taxon>Rhabditida</taxon>
        <taxon>Rhabditina</taxon>
        <taxon>Rhabditomorpha</taxon>
        <taxon>Rhabditoidea</taxon>
        <taxon>Rhabditidae</taxon>
        <taxon>Diploscapter</taxon>
    </lineage>
</organism>
<dbReference type="AlphaFoldDB" id="A0A2A2K7H0"/>
<proteinExistence type="predicted"/>
<feature type="region of interest" description="Disordered" evidence="1">
    <location>
        <begin position="86"/>
        <end position="121"/>
    </location>
</feature>
<evidence type="ECO:0000313" key="2">
    <source>
        <dbReference type="EMBL" id="PAV69926.1"/>
    </source>
</evidence>
<name>A0A2A2K7H0_9BILA</name>
<evidence type="ECO:0000256" key="1">
    <source>
        <dbReference type="SAM" id="MobiDB-lite"/>
    </source>
</evidence>
<comment type="caution">
    <text evidence="2">The sequence shown here is derived from an EMBL/GenBank/DDBJ whole genome shotgun (WGS) entry which is preliminary data.</text>
</comment>
<sequence>MAKSMPWHPQYRPYRLSPPIRLSAMATSRPCWRAMTTRMASGMRSAIRLKNSRVRRSIQPGRPARASSSAVSVKLICAPDSPPLPRYSGMACNSNRPSLGSAANRRGPLTGLNGTAPSSLG</sequence>
<evidence type="ECO:0000313" key="3">
    <source>
        <dbReference type="Proteomes" id="UP000218231"/>
    </source>
</evidence>
<gene>
    <name evidence="2" type="ORF">WR25_10533</name>
</gene>
<reference evidence="2 3" key="1">
    <citation type="journal article" date="2017" name="Curr. Biol.">
        <title>Genome architecture and evolution of a unichromosomal asexual nematode.</title>
        <authorList>
            <person name="Fradin H."/>
            <person name="Zegar C."/>
            <person name="Gutwein M."/>
            <person name="Lucas J."/>
            <person name="Kovtun M."/>
            <person name="Corcoran D."/>
            <person name="Baugh L.R."/>
            <person name="Kiontke K."/>
            <person name="Gunsalus K."/>
            <person name="Fitch D.H."/>
            <person name="Piano F."/>
        </authorList>
    </citation>
    <scope>NUCLEOTIDE SEQUENCE [LARGE SCALE GENOMIC DNA]</scope>
    <source>
        <strain evidence="2">PF1309</strain>
    </source>
</reference>
<dbReference type="Proteomes" id="UP000218231">
    <property type="component" value="Unassembled WGS sequence"/>
</dbReference>